<reference evidence="2 4" key="3">
    <citation type="submission" date="2018-09" db="EMBL/GenBank/DDBJ databases">
        <title>Metagenome Assembled Genomes from an Advanced Water Purification Facility.</title>
        <authorList>
            <person name="Stamps B.W."/>
            <person name="Spear J.R."/>
        </authorList>
    </citation>
    <scope>NUCLEOTIDE SEQUENCE [LARGE SCALE GENOMIC DNA]</scope>
    <source>
        <strain evidence="2">Bin_27_1</strain>
    </source>
</reference>
<dbReference type="KEGG" id="tmz:Tmz1t_3579"/>
<dbReference type="EMBL" id="CP001281">
    <property type="protein sequence ID" value="ACR02172.1"/>
    <property type="molecule type" value="Genomic_DNA"/>
</dbReference>
<dbReference type="Proteomes" id="UP000002186">
    <property type="component" value="Chromosome"/>
</dbReference>
<dbReference type="HOGENOM" id="CLU_2950144_0_0_4"/>
<dbReference type="EMBL" id="SSFD01000106">
    <property type="protein sequence ID" value="TXH86558.1"/>
    <property type="molecule type" value="Genomic_DNA"/>
</dbReference>
<keyword evidence="3" id="KW-1185">Reference proteome</keyword>
<dbReference type="OrthoDB" id="8527962at2"/>
<accession>A0A5C7SRT6</accession>
<proteinExistence type="predicted"/>
<dbReference type="Proteomes" id="UP000321192">
    <property type="component" value="Unassembled WGS sequence"/>
</dbReference>
<accession>C4KDK6</accession>
<protein>
    <submittedName>
        <fullName evidence="1">Uncharacterized protein</fullName>
    </submittedName>
</protein>
<sequence>MTLPARLRSAHRRAALRAGVRVRARGIVSPLRDLATQLAFKVTGSPAVLSQAVRGHQRG</sequence>
<organism evidence="1 3">
    <name type="scientific">Thauera aminoaromatica</name>
    <dbReference type="NCBI Taxonomy" id="164330"/>
    <lineage>
        <taxon>Bacteria</taxon>
        <taxon>Pseudomonadati</taxon>
        <taxon>Pseudomonadota</taxon>
        <taxon>Betaproteobacteria</taxon>
        <taxon>Rhodocyclales</taxon>
        <taxon>Zoogloeaceae</taxon>
        <taxon>Thauera</taxon>
    </lineage>
</organism>
<evidence type="ECO:0000313" key="4">
    <source>
        <dbReference type="Proteomes" id="UP000321192"/>
    </source>
</evidence>
<gene>
    <name evidence="1" type="ordered locus">Tmz1t_3579</name>
    <name evidence="2" type="ORF">E6Q80_07575</name>
</gene>
<evidence type="ECO:0000313" key="2">
    <source>
        <dbReference type="EMBL" id="TXH86558.1"/>
    </source>
</evidence>
<reference evidence="1 3" key="2">
    <citation type="journal article" date="2012" name="Stand. Genomic Sci.">
        <title>Complete genome sequence of Thauera aminoaromatica strain MZ1T.</title>
        <authorList>
            <person name="Jiang K."/>
            <person name="Sanseverino J."/>
            <person name="Chauhan A."/>
            <person name="Lucas S."/>
            <person name="Copeland A."/>
            <person name="Lapidus A."/>
            <person name="Del Rio T.G."/>
            <person name="Dalin E."/>
            <person name="Tice H."/>
            <person name="Bruce D."/>
            <person name="Goodwin L."/>
            <person name="Pitluck S."/>
            <person name="Sims D."/>
            <person name="Brettin T."/>
            <person name="Detter J.C."/>
            <person name="Han C."/>
            <person name="Chang Y.J."/>
            <person name="Larimer F."/>
            <person name="Land M."/>
            <person name="Hauser L."/>
            <person name="Kyrpides N.C."/>
            <person name="Mikhailova N."/>
            <person name="Moser S."/>
            <person name="Jegier P."/>
            <person name="Close D."/>
            <person name="Debruyn J.M."/>
            <person name="Wang Y."/>
            <person name="Layton A.C."/>
            <person name="Allen M.S."/>
            <person name="Sayler G.S."/>
        </authorList>
    </citation>
    <scope>NUCLEOTIDE SEQUENCE [LARGE SCALE GENOMIC DNA]</scope>
    <source>
        <strain evidence="1 3">MZ1T</strain>
    </source>
</reference>
<name>C4KDK6_THASP</name>
<dbReference type="RefSeq" id="WP_012586022.1">
    <property type="nucleotide sequence ID" value="NC_011662.2"/>
</dbReference>
<reference evidence="3" key="1">
    <citation type="submission" date="2009-05" db="EMBL/GenBank/DDBJ databases">
        <title>Complete sequence of chromosome of Thauera sp. MZ1T.</title>
        <authorList>
            <consortium name="US DOE Joint Genome Institute"/>
            <person name="Lucas S."/>
            <person name="Copeland A."/>
            <person name="Lapidus A."/>
            <person name="Glavina del Rio T."/>
            <person name="Dalin E."/>
            <person name="Tice H."/>
            <person name="Bruce D."/>
            <person name="Goodwin L."/>
            <person name="Pitluck S."/>
            <person name="Sims D."/>
            <person name="Brettin T."/>
            <person name="Detter J.C."/>
            <person name="Han C."/>
            <person name="Larimer F."/>
            <person name="Land M."/>
            <person name="Hauser L."/>
            <person name="Kyrpides N."/>
            <person name="Mikhailova N."/>
            <person name="Sayler G.S."/>
        </authorList>
    </citation>
    <scope>NUCLEOTIDE SEQUENCE [LARGE SCALE GENOMIC DNA]</scope>
    <source>
        <strain evidence="3">MZ1T</strain>
    </source>
</reference>
<dbReference type="STRING" id="85643.Tmz1t_3579"/>
<evidence type="ECO:0000313" key="3">
    <source>
        <dbReference type="Proteomes" id="UP000002186"/>
    </source>
</evidence>
<evidence type="ECO:0000313" key="1">
    <source>
        <dbReference type="EMBL" id="ACR02172.1"/>
    </source>
</evidence>
<dbReference type="AlphaFoldDB" id="C4KDK6"/>